<protein>
    <recommendedName>
        <fullName evidence="6">Protein FAR1-RELATED SEQUENCE</fullName>
    </recommendedName>
</protein>
<name>A0A6I9QPY6_ELAGV</name>
<dbReference type="RefSeq" id="XP_010913167.1">
    <property type="nucleotide sequence ID" value="XM_010914865.3"/>
</dbReference>
<dbReference type="AlphaFoldDB" id="A0A6I9QPY6"/>
<dbReference type="InterPro" id="IPR007527">
    <property type="entry name" value="Znf_SWIM"/>
</dbReference>
<dbReference type="InParanoid" id="A0A6I9QPY6"/>
<evidence type="ECO:0000313" key="9">
    <source>
        <dbReference type="Proteomes" id="UP000504607"/>
    </source>
</evidence>
<dbReference type="Proteomes" id="UP000504607">
    <property type="component" value="Chromosome 2"/>
</dbReference>
<keyword evidence="4 6" id="KW-0862">Zinc</keyword>
<dbReference type="InterPro" id="IPR018289">
    <property type="entry name" value="MULE_transposase_dom"/>
</dbReference>
<feature type="region of interest" description="Disordered" evidence="7">
    <location>
        <begin position="778"/>
        <end position="801"/>
    </location>
</feature>
<dbReference type="Pfam" id="PF03101">
    <property type="entry name" value="FAR1"/>
    <property type="match status" value="1"/>
</dbReference>
<evidence type="ECO:0000256" key="2">
    <source>
        <dbReference type="ARBA" id="ARBA00022723"/>
    </source>
</evidence>
<dbReference type="Pfam" id="PF10551">
    <property type="entry name" value="MULE"/>
    <property type="match status" value="1"/>
</dbReference>
<keyword evidence="3 5" id="KW-0863">Zinc-finger</keyword>
<dbReference type="SMART" id="SM00575">
    <property type="entry name" value="ZnF_PMZ"/>
    <property type="match status" value="1"/>
</dbReference>
<dbReference type="GO" id="GO:0008270">
    <property type="term" value="F:zinc ion binding"/>
    <property type="evidence" value="ECO:0007669"/>
    <property type="project" value="UniProtKB-UniRule"/>
</dbReference>
<evidence type="ECO:0000259" key="8">
    <source>
        <dbReference type="PROSITE" id="PS50966"/>
    </source>
</evidence>
<evidence type="ECO:0000256" key="6">
    <source>
        <dbReference type="RuleBase" id="RU367018"/>
    </source>
</evidence>
<proteinExistence type="inferred from homology"/>
<feature type="compositionally biased region" description="Polar residues" evidence="7">
    <location>
        <begin position="778"/>
        <end position="792"/>
    </location>
</feature>
<dbReference type="InterPro" id="IPR006564">
    <property type="entry name" value="Znf_PMZ"/>
</dbReference>
<evidence type="ECO:0000256" key="3">
    <source>
        <dbReference type="ARBA" id="ARBA00022771"/>
    </source>
</evidence>
<comment type="function">
    <text evidence="6">Putative transcription activator involved in regulating light control of development.</text>
</comment>
<feature type="compositionally biased region" description="Basic and acidic residues" evidence="7">
    <location>
        <begin position="38"/>
        <end position="50"/>
    </location>
</feature>
<dbReference type="OrthoDB" id="747268at2759"/>
<dbReference type="GO" id="GO:0006355">
    <property type="term" value="P:regulation of DNA-templated transcription"/>
    <property type="evidence" value="ECO:0007669"/>
    <property type="project" value="UniProtKB-UniRule"/>
</dbReference>
<dbReference type="PANTHER" id="PTHR31669:SF283">
    <property type="entry name" value="PROTEIN FAR1-RELATED SEQUENCE"/>
    <property type="match status" value="1"/>
</dbReference>
<keyword evidence="9" id="KW-1185">Reference proteome</keyword>
<keyword evidence="2 6" id="KW-0479">Metal-binding</keyword>
<dbReference type="PANTHER" id="PTHR31669">
    <property type="entry name" value="PROTEIN FAR1-RELATED SEQUENCE 10-RELATED"/>
    <property type="match status" value="1"/>
</dbReference>
<comment type="similarity">
    <text evidence="1 6">Belongs to the FHY3/FAR1 family.</text>
</comment>
<dbReference type="InterPro" id="IPR031052">
    <property type="entry name" value="FHY3/FAR1"/>
</dbReference>
<dbReference type="KEGG" id="egu:105038931"/>
<dbReference type="Pfam" id="PF04434">
    <property type="entry name" value="SWIM"/>
    <property type="match status" value="1"/>
</dbReference>
<evidence type="ECO:0000256" key="1">
    <source>
        <dbReference type="ARBA" id="ARBA00005889"/>
    </source>
</evidence>
<feature type="domain" description="SWIM-type" evidence="8">
    <location>
        <begin position="584"/>
        <end position="620"/>
    </location>
</feature>
<sequence length="848" mass="96951">MEEKPAPIAPPEPATGQAADPIPNLTPVSSPAPALPELEPREEEHNDASKDCSAGEQEGDENECLEEVNKDAPTSAEDALVPKIGMTFDSINEAFHFYKAYGYFMGFGVRRRTSHNFLGDRYRSTFTCCKGGSAILKKKNTKYRTKPAVKTECKAMMVIRDRHLENRWKVEVVELEHNHPLEPDMVRFMKCFRELPASVKGQLQINDKVAESINKSIDAAIAPGVGYKNCLSTEKDCTNHAEEARKLRLGEEDVEALLKFFDSMQAQNSNFFYSWDMDDEGQLRNIFWADARSRAAYRYFSDIITFDTRYLTKQYDLPLALFVGVNHHGQSILLGCGLLADETADTCIWLFRKWLRCMSDKPPDAIITDQCKTIGGAVAKVFPHARHRFCLWHIMRKLPEKIGKMEKRKAISDKLSEVVYDSLTVTDFQRGWAEMIEQFQLQDNEWLSTLYEDRSQWVPVYVKDTFWANMSSMQKNESNSSYFDGYVTSKTSIRMFVEQYENVLWSKYEKEVQEDFRSFSTNPNLLSELEFEKQIAEVYTTNIFLEFQVEVKHLMQCISVIVDRNGPIVTHKVTELAAGKKIDYKVTYNTTEEVVWCICKSFQFRGILCRHALCVLRQELVTVLPSKYILPRWRKDFKWLNASSSSPSIASLHEMDIYDDLYMHGHQFLMDIVEIGGAVDHDLKEFALVVMKEAREKVMKYEESHGDRRIGDNNMSSTSQLGSSCHIPAVFDLENDASPMAPIARVLNPTQSHPKARSPMKRLVSQRERAIQNLNPVQVKNSRSNDSTSASVHGQEIQPNEAWAMTPIGMQEGFGHMVGSISMNWTMHSPAPYPQWPESGSLDPSRRM</sequence>
<evidence type="ECO:0000313" key="10">
    <source>
        <dbReference type="RefSeq" id="XP_010913167.1"/>
    </source>
</evidence>
<dbReference type="GeneID" id="105038931"/>
<reference evidence="10" key="1">
    <citation type="submission" date="2025-08" db="UniProtKB">
        <authorList>
            <consortium name="RefSeq"/>
        </authorList>
    </citation>
    <scope>IDENTIFICATION</scope>
</reference>
<organism evidence="9 10">
    <name type="scientific">Elaeis guineensis var. tenera</name>
    <name type="common">Oil palm</name>
    <dbReference type="NCBI Taxonomy" id="51953"/>
    <lineage>
        <taxon>Eukaryota</taxon>
        <taxon>Viridiplantae</taxon>
        <taxon>Streptophyta</taxon>
        <taxon>Embryophyta</taxon>
        <taxon>Tracheophyta</taxon>
        <taxon>Spermatophyta</taxon>
        <taxon>Magnoliopsida</taxon>
        <taxon>Liliopsida</taxon>
        <taxon>Arecaceae</taxon>
        <taxon>Arecoideae</taxon>
        <taxon>Cocoseae</taxon>
        <taxon>Elaeidinae</taxon>
        <taxon>Elaeis</taxon>
    </lineage>
</organism>
<evidence type="ECO:0000256" key="5">
    <source>
        <dbReference type="PROSITE-ProRule" id="PRU00325"/>
    </source>
</evidence>
<dbReference type="PROSITE" id="PS50966">
    <property type="entry name" value="ZF_SWIM"/>
    <property type="match status" value="1"/>
</dbReference>
<gene>
    <name evidence="10" type="primary">LOC105038931</name>
</gene>
<comment type="subcellular location">
    <subcellularLocation>
        <location evidence="6">Nucleus</location>
    </subcellularLocation>
</comment>
<dbReference type="InterPro" id="IPR004330">
    <property type="entry name" value="FAR1_DNA_bnd_dom"/>
</dbReference>
<keyword evidence="6" id="KW-0539">Nucleus</keyword>
<dbReference type="GO" id="GO:0005634">
    <property type="term" value="C:nucleus"/>
    <property type="evidence" value="ECO:0007669"/>
    <property type="project" value="UniProtKB-SubCell"/>
</dbReference>
<evidence type="ECO:0000256" key="7">
    <source>
        <dbReference type="SAM" id="MobiDB-lite"/>
    </source>
</evidence>
<evidence type="ECO:0000256" key="4">
    <source>
        <dbReference type="ARBA" id="ARBA00022833"/>
    </source>
</evidence>
<feature type="region of interest" description="Disordered" evidence="7">
    <location>
        <begin position="1"/>
        <end position="64"/>
    </location>
</feature>
<accession>A0A6I9QPY6</accession>